<dbReference type="GO" id="GO:0005886">
    <property type="term" value="C:plasma membrane"/>
    <property type="evidence" value="ECO:0007669"/>
    <property type="project" value="UniProtKB-SubCell"/>
</dbReference>
<dbReference type="GO" id="GO:0000155">
    <property type="term" value="F:phosphorelay sensor kinase activity"/>
    <property type="evidence" value="ECO:0007669"/>
    <property type="project" value="InterPro"/>
</dbReference>
<dbReference type="Proteomes" id="UP000536179">
    <property type="component" value="Unassembled WGS sequence"/>
</dbReference>
<dbReference type="Pfam" id="PF02518">
    <property type="entry name" value="HATPase_c"/>
    <property type="match status" value="1"/>
</dbReference>
<protein>
    <recommendedName>
        <fullName evidence="3">histidine kinase</fullName>
        <ecNumber evidence="3">2.7.13.3</ecNumber>
    </recommendedName>
</protein>
<dbReference type="SMART" id="SM00387">
    <property type="entry name" value="HATPase_c"/>
    <property type="match status" value="1"/>
</dbReference>
<keyword evidence="11" id="KW-1185">Reference proteome</keyword>
<comment type="caution">
    <text evidence="10">The sequence shown here is derived from an EMBL/GenBank/DDBJ whole genome shotgun (WGS) entry which is preliminary data.</text>
</comment>
<dbReference type="InterPro" id="IPR003661">
    <property type="entry name" value="HisK_dim/P_dom"/>
</dbReference>
<dbReference type="InterPro" id="IPR003594">
    <property type="entry name" value="HATPase_dom"/>
</dbReference>
<evidence type="ECO:0000256" key="3">
    <source>
        <dbReference type="ARBA" id="ARBA00012438"/>
    </source>
</evidence>
<comment type="catalytic activity">
    <reaction evidence="1">
        <text>ATP + protein L-histidine = ADP + protein N-phospho-L-histidine.</text>
        <dbReference type="EC" id="2.7.13.3"/>
    </reaction>
</comment>
<dbReference type="AlphaFoldDB" id="A0A7W5E0Q6"/>
<feature type="domain" description="Histidine kinase" evidence="9">
    <location>
        <begin position="237"/>
        <end position="444"/>
    </location>
</feature>
<evidence type="ECO:0000313" key="11">
    <source>
        <dbReference type="Proteomes" id="UP000536179"/>
    </source>
</evidence>
<comment type="subcellular location">
    <subcellularLocation>
        <location evidence="2">Cell membrane</location>
        <topology evidence="2">Multi-pass membrane protein</topology>
    </subcellularLocation>
</comment>
<dbReference type="Pfam" id="PF00512">
    <property type="entry name" value="HisKA"/>
    <property type="match status" value="1"/>
</dbReference>
<evidence type="ECO:0000259" key="9">
    <source>
        <dbReference type="PROSITE" id="PS50109"/>
    </source>
</evidence>
<organism evidence="10 11">
    <name type="scientific">Aporhodopirellula rubra</name>
    <dbReference type="NCBI Taxonomy" id="980271"/>
    <lineage>
        <taxon>Bacteria</taxon>
        <taxon>Pseudomonadati</taxon>
        <taxon>Planctomycetota</taxon>
        <taxon>Planctomycetia</taxon>
        <taxon>Pirellulales</taxon>
        <taxon>Pirellulaceae</taxon>
        <taxon>Aporhodopirellula</taxon>
    </lineage>
</organism>
<dbReference type="InterPro" id="IPR036890">
    <property type="entry name" value="HATPase_C_sf"/>
</dbReference>
<dbReference type="EC" id="2.7.13.3" evidence="3"/>
<dbReference type="SUPFAM" id="SSF55874">
    <property type="entry name" value="ATPase domain of HSP90 chaperone/DNA topoisomerase II/histidine kinase"/>
    <property type="match status" value="1"/>
</dbReference>
<keyword evidence="7" id="KW-0418">Kinase</keyword>
<keyword evidence="8" id="KW-0067">ATP-binding</keyword>
<evidence type="ECO:0000256" key="8">
    <source>
        <dbReference type="ARBA" id="ARBA00022840"/>
    </source>
</evidence>
<evidence type="ECO:0000256" key="2">
    <source>
        <dbReference type="ARBA" id="ARBA00004651"/>
    </source>
</evidence>
<keyword evidence="4" id="KW-0472">Membrane</keyword>
<evidence type="ECO:0000256" key="7">
    <source>
        <dbReference type="ARBA" id="ARBA00022777"/>
    </source>
</evidence>
<dbReference type="CDD" id="cd00082">
    <property type="entry name" value="HisKA"/>
    <property type="match status" value="1"/>
</dbReference>
<evidence type="ECO:0000256" key="6">
    <source>
        <dbReference type="ARBA" id="ARBA00022741"/>
    </source>
</evidence>
<dbReference type="InterPro" id="IPR050980">
    <property type="entry name" value="2C_sensor_his_kinase"/>
</dbReference>
<dbReference type="EMBL" id="JACHXU010000013">
    <property type="protein sequence ID" value="MBB3208053.1"/>
    <property type="molecule type" value="Genomic_DNA"/>
</dbReference>
<dbReference type="GO" id="GO:0005524">
    <property type="term" value="F:ATP binding"/>
    <property type="evidence" value="ECO:0007669"/>
    <property type="project" value="UniProtKB-KW"/>
</dbReference>
<keyword evidence="5" id="KW-0808">Transferase</keyword>
<keyword evidence="6" id="KW-0547">Nucleotide-binding</keyword>
<dbReference type="PANTHER" id="PTHR44936">
    <property type="entry name" value="SENSOR PROTEIN CREC"/>
    <property type="match status" value="1"/>
</dbReference>
<evidence type="ECO:0000313" key="10">
    <source>
        <dbReference type="EMBL" id="MBB3208053.1"/>
    </source>
</evidence>
<gene>
    <name evidence="10" type="ORF">FHS27_003880</name>
</gene>
<dbReference type="Gene3D" id="1.10.287.130">
    <property type="match status" value="1"/>
</dbReference>
<accession>A0A7W5E0Q6</accession>
<dbReference type="InterPro" id="IPR036097">
    <property type="entry name" value="HisK_dim/P_sf"/>
</dbReference>
<evidence type="ECO:0000256" key="5">
    <source>
        <dbReference type="ARBA" id="ARBA00022679"/>
    </source>
</evidence>
<dbReference type="InterPro" id="IPR005467">
    <property type="entry name" value="His_kinase_dom"/>
</dbReference>
<dbReference type="PANTHER" id="PTHR44936:SF10">
    <property type="entry name" value="SENSOR PROTEIN RSTB"/>
    <property type="match status" value="1"/>
</dbReference>
<evidence type="ECO:0000256" key="4">
    <source>
        <dbReference type="ARBA" id="ARBA00022475"/>
    </source>
</evidence>
<sequence>MPPTTMRYAGWLPPIHHRGGGWLPLKATSVAGIVDALAVVEPGSTQPGGTSNRCADLTRRRTLLRALSTDPALVVFTAARCSQQDNESLTDDVSFRVGVCAPIKSLDDLAQWWLCHGRDAWRETDWLAAPESTSGDVSFAKFERLDDYFRIVPIRKWLKQSDPWFEAAGTSNPIPQSWKDAFETGAGSAGDVSSSADAHLTIDRLVRGGDEWIVRGAAFSEAVATNKRDLAHRLAYGLSHEINNPLANISTRAQSLAHQVDEPAIQESLKRIVDQTSRAHAMIADLMFYANPPAVSLREFNLVARIETVVASANETAERLGIDIDVENSSGDDVLMMNADEEMIGEAVGVLVRNSIEAIGVDGQIRIDVSVAEDRVQIAVADSGPGMTATQVEKAMDPYYSGREAGRGLGLGLCRADRIAGLHGGQLCLTPALAGCVATLTLPR</sequence>
<dbReference type="PROSITE" id="PS50109">
    <property type="entry name" value="HIS_KIN"/>
    <property type="match status" value="1"/>
</dbReference>
<dbReference type="SMART" id="SM00388">
    <property type="entry name" value="HisKA"/>
    <property type="match status" value="1"/>
</dbReference>
<reference evidence="10 11" key="1">
    <citation type="submission" date="2020-08" db="EMBL/GenBank/DDBJ databases">
        <title>Genomic Encyclopedia of Type Strains, Phase III (KMG-III): the genomes of soil and plant-associated and newly described type strains.</title>
        <authorList>
            <person name="Whitman W."/>
        </authorList>
    </citation>
    <scope>NUCLEOTIDE SEQUENCE [LARGE SCALE GENOMIC DNA]</scope>
    <source>
        <strain evidence="10 11">CECT 8075</strain>
    </source>
</reference>
<dbReference type="RefSeq" id="WP_184306292.1">
    <property type="nucleotide sequence ID" value="NZ_JACHXU010000013.1"/>
</dbReference>
<proteinExistence type="predicted"/>
<dbReference type="Gene3D" id="3.30.565.10">
    <property type="entry name" value="Histidine kinase-like ATPase, C-terminal domain"/>
    <property type="match status" value="1"/>
</dbReference>
<dbReference type="SUPFAM" id="SSF47384">
    <property type="entry name" value="Homodimeric domain of signal transducing histidine kinase"/>
    <property type="match status" value="1"/>
</dbReference>
<name>A0A7W5E0Q6_9BACT</name>
<keyword evidence="4" id="KW-1003">Cell membrane</keyword>
<evidence type="ECO:0000256" key="1">
    <source>
        <dbReference type="ARBA" id="ARBA00000085"/>
    </source>
</evidence>